<dbReference type="PANTHER" id="PTHR42832">
    <property type="entry name" value="AMINO ACID AMINOTRANSFERASE"/>
    <property type="match status" value="1"/>
</dbReference>
<organism evidence="5">
    <name type="scientific">bioreactor metagenome</name>
    <dbReference type="NCBI Taxonomy" id="1076179"/>
    <lineage>
        <taxon>unclassified sequences</taxon>
        <taxon>metagenomes</taxon>
        <taxon>ecological metagenomes</taxon>
    </lineage>
</organism>
<dbReference type="InterPro" id="IPR015424">
    <property type="entry name" value="PyrdxlP-dep_Trfase"/>
</dbReference>
<evidence type="ECO:0000256" key="3">
    <source>
        <dbReference type="ARBA" id="ARBA00022679"/>
    </source>
</evidence>
<feature type="domain" description="Aminotransferase class I/classII large" evidence="4">
    <location>
        <begin position="2"/>
        <end position="264"/>
    </location>
</feature>
<dbReference type="InterPro" id="IPR050881">
    <property type="entry name" value="LL-DAP_aminotransferase"/>
</dbReference>
<dbReference type="PROSITE" id="PS00105">
    <property type="entry name" value="AA_TRANSFER_CLASS_1"/>
    <property type="match status" value="1"/>
</dbReference>
<dbReference type="AlphaFoldDB" id="A0A645FCH9"/>
<comment type="caution">
    <text evidence="5">The sequence shown here is derived from an EMBL/GenBank/DDBJ whole genome shotgun (WGS) entry which is preliminary data.</text>
</comment>
<dbReference type="PANTHER" id="PTHR42832:SF3">
    <property type="entry name" value="L-GLUTAMINE--4-(METHYLSULFANYL)-2-OXOBUTANOATE AMINOTRANSFERASE"/>
    <property type="match status" value="1"/>
</dbReference>
<name>A0A645FCH9_9ZZZZ</name>
<gene>
    <name evidence="5" type="primary">dapL_47</name>
    <name evidence="5" type="ORF">SDC9_159341</name>
</gene>
<dbReference type="InterPro" id="IPR015421">
    <property type="entry name" value="PyrdxlP-dep_Trfase_major"/>
</dbReference>
<dbReference type="CDD" id="cd00609">
    <property type="entry name" value="AAT_like"/>
    <property type="match status" value="1"/>
</dbReference>
<comment type="cofactor">
    <cofactor evidence="1">
        <name>pyridoxal 5'-phosphate</name>
        <dbReference type="ChEBI" id="CHEBI:597326"/>
    </cofactor>
</comment>
<dbReference type="InterPro" id="IPR004838">
    <property type="entry name" value="NHTrfase_class1_PyrdxlP-BS"/>
</dbReference>
<reference evidence="5" key="1">
    <citation type="submission" date="2019-08" db="EMBL/GenBank/DDBJ databases">
        <authorList>
            <person name="Kucharzyk K."/>
            <person name="Murdoch R.W."/>
            <person name="Higgins S."/>
            <person name="Loffler F."/>
        </authorList>
    </citation>
    <scope>NUCLEOTIDE SEQUENCE</scope>
</reference>
<evidence type="ECO:0000313" key="5">
    <source>
        <dbReference type="EMBL" id="MPN12031.1"/>
    </source>
</evidence>
<sequence>MLIPNPFYTVFEMGPIMAGGQAVSYPLLRKNNYLPDFDAIPEDVAKAAKCILVSFPSNPLGKIATDEMYLKLIEFANKHNIVVVHDNAYSEIIYDGKKGRSFLEFDGAKEIGVEFNSLSKTYNMTGCRIGFCVGNEEIVQKLYLMRMQLDYCDFYPVQFGAIAALNGPQDEVVSQRGKYQKRRDVMCRGLRKIGFDMPDSEATMFGWAPIPSGYSDSEEFCLDLLNKTGVLFTPGSSFGEYGEGYFRVSFTQPTEIMEEAIDIIDKSGLAKGK</sequence>
<evidence type="ECO:0000256" key="1">
    <source>
        <dbReference type="ARBA" id="ARBA00001933"/>
    </source>
</evidence>
<evidence type="ECO:0000259" key="4">
    <source>
        <dbReference type="Pfam" id="PF00155"/>
    </source>
</evidence>
<dbReference type="EC" id="2.6.1.83" evidence="5"/>
<keyword evidence="3 5" id="KW-0808">Transferase</keyword>
<proteinExistence type="predicted"/>
<protein>
    <submittedName>
        <fullName evidence="5">LL-diaminopimelate aminotransferase</fullName>
        <ecNumber evidence="5">2.6.1.83</ecNumber>
    </submittedName>
</protein>
<accession>A0A645FCH9</accession>
<dbReference type="InterPro" id="IPR004839">
    <property type="entry name" value="Aminotransferase_I/II_large"/>
</dbReference>
<dbReference type="Pfam" id="PF00155">
    <property type="entry name" value="Aminotran_1_2"/>
    <property type="match status" value="1"/>
</dbReference>
<dbReference type="Gene3D" id="3.90.1150.10">
    <property type="entry name" value="Aspartate Aminotransferase, domain 1"/>
    <property type="match status" value="1"/>
</dbReference>
<evidence type="ECO:0000256" key="2">
    <source>
        <dbReference type="ARBA" id="ARBA00022576"/>
    </source>
</evidence>
<dbReference type="EMBL" id="VSSQ01058303">
    <property type="protein sequence ID" value="MPN12031.1"/>
    <property type="molecule type" value="Genomic_DNA"/>
</dbReference>
<dbReference type="Gene3D" id="3.40.640.10">
    <property type="entry name" value="Type I PLP-dependent aspartate aminotransferase-like (Major domain)"/>
    <property type="match status" value="1"/>
</dbReference>
<dbReference type="GO" id="GO:0030170">
    <property type="term" value="F:pyridoxal phosphate binding"/>
    <property type="evidence" value="ECO:0007669"/>
    <property type="project" value="InterPro"/>
</dbReference>
<keyword evidence="2 5" id="KW-0032">Aminotransferase</keyword>
<dbReference type="InterPro" id="IPR015422">
    <property type="entry name" value="PyrdxlP-dep_Trfase_small"/>
</dbReference>
<dbReference type="GO" id="GO:0010285">
    <property type="term" value="F:L,L-diaminopimelate aminotransferase activity"/>
    <property type="evidence" value="ECO:0007669"/>
    <property type="project" value="UniProtKB-EC"/>
</dbReference>
<dbReference type="SUPFAM" id="SSF53383">
    <property type="entry name" value="PLP-dependent transferases"/>
    <property type="match status" value="1"/>
</dbReference>